<comment type="similarity">
    <text evidence="2">Belongs to the CDP-glycerol glycerophosphotransferase family.</text>
</comment>
<evidence type="ECO:0000256" key="6">
    <source>
        <dbReference type="ARBA" id="ARBA00023136"/>
    </source>
</evidence>
<dbReference type="InterPro" id="IPR043148">
    <property type="entry name" value="TagF_C"/>
</dbReference>
<proteinExistence type="inferred from homology"/>
<dbReference type="RefSeq" id="WP_153923779.1">
    <property type="nucleotide sequence ID" value="NZ_JACRWE010000002.1"/>
</dbReference>
<evidence type="ECO:0000256" key="2">
    <source>
        <dbReference type="ARBA" id="ARBA00010488"/>
    </source>
</evidence>
<evidence type="ECO:0000313" key="7">
    <source>
        <dbReference type="EMBL" id="MBC5995863.1"/>
    </source>
</evidence>
<evidence type="ECO:0000256" key="4">
    <source>
        <dbReference type="ARBA" id="ARBA00022679"/>
    </source>
</evidence>
<organism evidence="7 8">
    <name type="scientific">Romboutsia faecis</name>
    <dbReference type="NCBI Taxonomy" id="2764597"/>
    <lineage>
        <taxon>Bacteria</taxon>
        <taxon>Bacillati</taxon>
        <taxon>Bacillota</taxon>
        <taxon>Clostridia</taxon>
        <taxon>Peptostreptococcales</taxon>
        <taxon>Peptostreptococcaceae</taxon>
        <taxon>Romboutsia</taxon>
    </lineage>
</organism>
<name>A0ABR7JLS0_9FIRM</name>
<dbReference type="Proteomes" id="UP000609849">
    <property type="component" value="Unassembled WGS sequence"/>
</dbReference>
<dbReference type="InterPro" id="IPR007554">
    <property type="entry name" value="Glycerophosphate_synth"/>
</dbReference>
<dbReference type="Pfam" id="PF04464">
    <property type="entry name" value="Glyphos_transf"/>
    <property type="match status" value="1"/>
</dbReference>
<keyword evidence="4" id="KW-0808">Transferase</keyword>
<dbReference type="SUPFAM" id="SSF53756">
    <property type="entry name" value="UDP-Glycosyltransferase/glycogen phosphorylase"/>
    <property type="match status" value="1"/>
</dbReference>
<dbReference type="PANTHER" id="PTHR37316">
    <property type="entry name" value="TEICHOIC ACID GLYCEROL-PHOSPHATE PRIMASE"/>
    <property type="match status" value="1"/>
</dbReference>
<dbReference type="Gene3D" id="3.40.50.11820">
    <property type="match status" value="1"/>
</dbReference>
<protein>
    <submittedName>
        <fullName evidence="7">CDP-glycerol glycerophosphotransferase family protein</fullName>
    </submittedName>
</protein>
<dbReference type="InterPro" id="IPR051612">
    <property type="entry name" value="Teichoic_Acid_Biosynth"/>
</dbReference>
<comment type="caution">
    <text evidence="7">The sequence shown here is derived from an EMBL/GenBank/DDBJ whole genome shotgun (WGS) entry which is preliminary data.</text>
</comment>
<evidence type="ECO:0000256" key="5">
    <source>
        <dbReference type="ARBA" id="ARBA00022944"/>
    </source>
</evidence>
<reference evidence="7 8" key="1">
    <citation type="submission" date="2020-08" db="EMBL/GenBank/DDBJ databases">
        <authorList>
            <person name="Liu C."/>
            <person name="Sun Q."/>
        </authorList>
    </citation>
    <scope>NUCLEOTIDE SEQUENCE [LARGE SCALE GENOMIC DNA]</scope>
    <source>
        <strain evidence="7 8">NSJ-18</strain>
    </source>
</reference>
<dbReference type="Gene3D" id="3.40.50.12580">
    <property type="match status" value="1"/>
</dbReference>
<gene>
    <name evidence="7" type="ORF">H8923_03760</name>
</gene>
<evidence type="ECO:0000256" key="1">
    <source>
        <dbReference type="ARBA" id="ARBA00004202"/>
    </source>
</evidence>
<evidence type="ECO:0000313" key="8">
    <source>
        <dbReference type="Proteomes" id="UP000609849"/>
    </source>
</evidence>
<keyword evidence="6" id="KW-0472">Membrane</keyword>
<dbReference type="PANTHER" id="PTHR37316:SF3">
    <property type="entry name" value="TEICHOIC ACID GLYCEROL-PHOSPHATE TRANSFERASE"/>
    <property type="match status" value="1"/>
</dbReference>
<accession>A0ABR7JLS0</accession>
<keyword evidence="3" id="KW-1003">Cell membrane</keyword>
<sequence length="408" mass="48572">MKSAILKLLKKHPKVFKFVKRSITKVKRFAFKHFRQLVPVDDKMVIFDSFLGKGYSCNPRAIYEEMLSQEKFNDWKFIWVMRKPSSLQLDRGEVVRYNSLKHFYYLAKSKYWIFNSKTPSYMYKKSNQIYLQTWHGTPLKKLARDIEIGENATFYRTQMSKDDMVKTYDQDVEKYNYLISPNEYSTDKFISAFGVGRDKIIETGYPRNDILTNYDKELVESIKDNLGIDKSKKVILYAPTWRDNIYDVKGYSFTPKVDFKKWREVLGDDYFVIYKPHYLIVNNIDQEGLEDFVYFSKATDSINELYLVSDLLITDYSSVFFDYSILRRPMLFYMFDLDDYDENIRGFYIDINDLPGPIIQDEDVLLSNIKDLDTVVNDYKIKYERFTRQICSLEDGHASERVVDLVFE</sequence>
<comment type="subcellular location">
    <subcellularLocation>
        <location evidence="1">Cell membrane</location>
        <topology evidence="1">Peripheral membrane protein</topology>
    </subcellularLocation>
</comment>
<keyword evidence="5" id="KW-0777">Teichoic acid biosynthesis</keyword>
<evidence type="ECO:0000256" key="3">
    <source>
        <dbReference type="ARBA" id="ARBA00022475"/>
    </source>
</evidence>
<dbReference type="InterPro" id="IPR043149">
    <property type="entry name" value="TagF_N"/>
</dbReference>
<dbReference type="EMBL" id="JACRWE010000002">
    <property type="protein sequence ID" value="MBC5995863.1"/>
    <property type="molecule type" value="Genomic_DNA"/>
</dbReference>
<keyword evidence="8" id="KW-1185">Reference proteome</keyword>